<gene>
    <name evidence="4" type="primary">SULT1C2_1</name>
    <name evidence="4" type="ORF">AVEN_198553_2</name>
</gene>
<evidence type="ECO:0000259" key="3">
    <source>
        <dbReference type="Pfam" id="PF00685"/>
    </source>
</evidence>
<dbReference type="EMBL" id="BGPR01002216">
    <property type="protein sequence ID" value="GBM69851.1"/>
    <property type="molecule type" value="Genomic_DNA"/>
</dbReference>
<dbReference type="Gene3D" id="3.40.50.300">
    <property type="entry name" value="P-loop containing nucleotide triphosphate hydrolases"/>
    <property type="match status" value="1"/>
</dbReference>
<dbReference type="OrthoDB" id="205623at2759"/>
<dbReference type="Proteomes" id="UP000499080">
    <property type="component" value="Unassembled WGS sequence"/>
</dbReference>
<dbReference type="InterPro" id="IPR027417">
    <property type="entry name" value="P-loop_NTPase"/>
</dbReference>
<keyword evidence="5" id="KW-1185">Reference proteome</keyword>
<reference evidence="4 5" key="1">
    <citation type="journal article" date="2019" name="Sci. Rep.">
        <title>Orb-weaving spider Araneus ventricosus genome elucidates the spidroin gene catalogue.</title>
        <authorList>
            <person name="Kono N."/>
            <person name="Nakamura H."/>
            <person name="Ohtoshi R."/>
            <person name="Moran D.A.P."/>
            <person name="Shinohara A."/>
            <person name="Yoshida Y."/>
            <person name="Fujiwara M."/>
            <person name="Mori M."/>
            <person name="Tomita M."/>
            <person name="Arakawa K."/>
        </authorList>
    </citation>
    <scope>NUCLEOTIDE SEQUENCE [LARGE SCALE GENOMIC DNA]</scope>
</reference>
<feature type="domain" description="Sulfotransferase" evidence="3">
    <location>
        <begin position="38"/>
        <end position="230"/>
    </location>
</feature>
<dbReference type="InterPro" id="IPR000863">
    <property type="entry name" value="Sulfotransferase_dom"/>
</dbReference>
<feature type="domain" description="Sulfotransferase" evidence="3">
    <location>
        <begin position="260"/>
        <end position="310"/>
    </location>
</feature>
<dbReference type="GO" id="GO:0008146">
    <property type="term" value="F:sulfotransferase activity"/>
    <property type="evidence" value="ECO:0007669"/>
    <property type="project" value="InterPro"/>
</dbReference>
<dbReference type="Pfam" id="PF00685">
    <property type="entry name" value="Sulfotransfer_1"/>
    <property type="match status" value="2"/>
</dbReference>
<proteinExistence type="inferred from homology"/>
<dbReference type="PANTHER" id="PTHR11783">
    <property type="entry name" value="SULFOTRANSFERASE SULT"/>
    <property type="match status" value="1"/>
</dbReference>
<name>A0A4Y2HWP4_ARAVE</name>
<dbReference type="SUPFAM" id="SSF52540">
    <property type="entry name" value="P-loop containing nucleoside triphosphate hydrolases"/>
    <property type="match status" value="1"/>
</dbReference>
<keyword evidence="2 4" id="KW-0808">Transferase</keyword>
<evidence type="ECO:0000313" key="4">
    <source>
        <dbReference type="EMBL" id="GBM69851.1"/>
    </source>
</evidence>
<dbReference type="AlphaFoldDB" id="A0A4Y2HWP4"/>
<organism evidence="4 5">
    <name type="scientific">Araneus ventricosus</name>
    <name type="common">Orbweaver spider</name>
    <name type="synonym">Epeira ventricosa</name>
    <dbReference type="NCBI Taxonomy" id="182803"/>
    <lineage>
        <taxon>Eukaryota</taxon>
        <taxon>Metazoa</taxon>
        <taxon>Ecdysozoa</taxon>
        <taxon>Arthropoda</taxon>
        <taxon>Chelicerata</taxon>
        <taxon>Arachnida</taxon>
        <taxon>Araneae</taxon>
        <taxon>Araneomorphae</taxon>
        <taxon>Entelegynae</taxon>
        <taxon>Araneoidea</taxon>
        <taxon>Araneidae</taxon>
        <taxon>Araneus</taxon>
    </lineage>
</organism>
<accession>A0A4Y2HWP4</accession>
<evidence type="ECO:0000313" key="5">
    <source>
        <dbReference type="Proteomes" id="UP000499080"/>
    </source>
</evidence>
<protein>
    <submittedName>
        <fullName evidence="4">Sulfotransferase 1 family member D1</fullName>
    </submittedName>
</protein>
<comment type="similarity">
    <text evidence="1">Belongs to the sulfotransferase 1 family.</text>
</comment>
<evidence type="ECO:0000256" key="1">
    <source>
        <dbReference type="ARBA" id="ARBA00005771"/>
    </source>
</evidence>
<evidence type="ECO:0000256" key="2">
    <source>
        <dbReference type="ARBA" id="ARBA00022679"/>
    </source>
</evidence>
<sequence length="320" mass="37732">MADQSVELPAQFIEGVQVNPMYIPDTFRSAIRYKPRADDVFIATYPKCGTTWAQHILLFIFRQGQPLESQMMFFTNAPFLEIAGAKTAETMPRPVAFKTHLPFRVIPWSDKAKYIYITRNPKDCCVSYYHHVKDIPIHGFPGDFNQFFEVFMSGKVDFGDYFDHVMEWYEHRNDPNVLLVTYEEMKENPEATILKMASFIDEEKYAKPLRDDPEKLKNVLEYSSFKHMKEVFNKSIDELFNMTEEDLNKIGFPEEVMKLFAKMKENAPPVDTLPPTNFVRKGIIGDWKNYFTEEQSKLMDQKFDERMKGTQFENLWKKYM</sequence>
<comment type="caution">
    <text evidence="4">The sequence shown here is derived from an EMBL/GenBank/DDBJ whole genome shotgun (WGS) entry which is preliminary data.</text>
</comment>